<sequence length="699" mass="71937">MSMMIGLGLTNPMALRTAAVVQPVQAVNADGWSVTYPTPPATFNPVAAPQILSVQRAGFNAAGAAVTVTDHLTLMARVRQPYPAQATLTADRVALSDFVYAGDVVPGVANGSNLAYPQPIACWLTPDLERARGAKFAAQLAVAHAYARAGRPVAAVKFIASDGVNTVTQMVSAMTSRQFTSGLYAPYFEANIDLSTLTAGVICTLDAVIYPWVGNAFQLSVDAGAYPTINLSVLKFLNDRAGSYGDAFAYVNATVGSNATAVVSAAAATAMAAPFATIAAAAAAIKTFNAAHYGRSDTSGGTIRLVAGVHAHANFSAATSGAIPLVIEAADVHAKASTVYTDNGANVSAGFPSKVKLKDLTLRKVGASVIFLDNGATIATLDRMMVLQNVTVDRNGTSTFGAWIYRTGRMYLVEVDGAADGLFSVYNGNARKEINAVGCSGAWGSTLIFNAVGCKLYSMQRVTGFANVEVGVGQLVHHCMLTETVDGHQAFLASGLEIGARGQGLVGCVLEQTGGATGAVLRMQADSDVFAAQNVLYIGVTAVGSRSNWLYQDSGSTTITKRGFRRFSVDLQHNTKTDVFGANSNLVGNWPAAYNVGNQSNAAVQGSSDGGVAVPGAGVWLGEVAGLGDAYGSATAPLVTAWANDQSFAGGRAGGGDYTPGAGNTLPRVPAGMAPYPVDMMGRAVRNDGRAVAGAVQPA</sequence>
<protein>
    <submittedName>
        <fullName evidence="1">Uncharacterized protein</fullName>
    </submittedName>
</protein>
<gene>
    <name evidence="1" type="ORF">GALL_431810</name>
</gene>
<dbReference type="EMBL" id="MLJW01002258">
    <property type="protein sequence ID" value="OIQ75154.1"/>
    <property type="molecule type" value="Genomic_DNA"/>
</dbReference>
<accession>A0A1J5PVL3</accession>
<organism evidence="1">
    <name type="scientific">mine drainage metagenome</name>
    <dbReference type="NCBI Taxonomy" id="410659"/>
    <lineage>
        <taxon>unclassified sequences</taxon>
        <taxon>metagenomes</taxon>
        <taxon>ecological metagenomes</taxon>
    </lineage>
</organism>
<evidence type="ECO:0000313" key="1">
    <source>
        <dbReference type="EMBL" id="OIQ75154.1"/>
    </source>
</evidence>
<name>A0A1J5PVL3_9ZZZZ</name>
<reference evidence="1" key="1">
    <citation type="submission" date="2016-10" db="EMBL/GenBank/DDBJ databases">
        <title>Sequence of Gallionella enrichment culture.</title>
        <authorList>
            <person name="Poehlein A."/>
            <person name="Muehling M."/>
            <person name="Daniel R."/>
        </authorList>
    </citation>
    <scope>NUCLEOTIDE SEQUENCE</scope>
</reference>
<dbReference type="AlphaFoldDB" id="A0A1J5PVL3"/>
<comment type="caution">
    <text evidence="1">The sequence shown here is derived from an EMBL/GenBank/DDBJ whole genome shotgun (WGS) entry which is preliminary data.</text>
</comment>
<proteinExistence type="predicted"/>